<dbReference type="AlphaFoldDB" id="A0A7Y0HU94"/>
<dbReference type="InterPro" id="IPR009057">
    <property type="entry name" value="Homeodomain-like_sf"/>
</dbReference>
<evidence type="ECO:0000313" key="4">
    <source>
        <dbReference type="EMBL" id="NMM95418.1"/>
    </source>
</evidence>
<reference evidence="4 5" key="1">
    <citation type="submission" date="2020-02" db="EMBL/GenBank/DDBJ databases">
        <title>Characterization of phylogenetic diversity of novel bifidobacterial species isolated in Czech ZOOs.</title>
        <authorList>
            <person name="Lugli G.A."/>
            <person name="Vera N.B."/>
            <person name="Ventura M."/>
        </authorList>
    </citation>
    <scope>NUCLEOTIDE SEQUENCE [LARGE SCALE GENOMIC DNA]</scope>
    <source>
        <strain evidence="4 5">DSM 109960</strain>
    </source>
</reference>
<dbReference type="RefSeq" id="WP_169078329.1">
    <property type="nucleotide sequence ID" value="NZ_JAAIIF010000003.1"/>
</dbReference>
<dbReference type="EMBL" id="JAAIIF010000003">
    <property type="protein sequence ID" value="NMM95418.1"/>
    <property type="molecule type" value="Genomic_DNA"/>
</dbReference>
<gene>
    <name evidence="4" type="ORF">G1C98_0154</name>
</gene>
<proteinExistence type="predicted"/>
<dbReference type="PANTHER" id="PTHR43479">
    <property type="entry name" value="ACREF/ENVCD OPERON REPRESSOR-RELATED"/>
    <property type="match status" value="1"/>
</dbReference>
<dbReference type="Pfam" id="PF00440">
    <property type="entry name" value="TetR_N"/>
    <property type="match status" value="1"/>
</dbReference>
<dbReference type="Proteomes" id="UP000529710">
    <property type="component" value="Unassembled WGS sequence"/>
</dbReference>
<dbReference type="SUPFAM" id="SSF46689">
    <property type="entry name" value="Homeodomain-like"/>
    <property type="match status" value="1"/>
</dbReference>
<evidence type="ECO:0000256" key="1">
    <source>
        <dbReference type="ARBA" id="ARBA00023125"/>
    </source>
</evidence>
<comment type="caution">
    <text evidence="4">The sequence shown here is derived from an EMBL/GenBank/DDBJ whole genome shotgun (WGS) entry which is preliminary data.</text>
</comment>
<keyword evidence="5" id="KW-1185">Reference proteome</keyword>
<protein>
    <submittedName>
        <fullName evidence="4">Transcriptional regulator, TetR family</fullName>
    </submittedName>
</protein>
<keyword evidence="1 2" id="KW-0238">DNA-binding</keyword>
<organism evidence="4 5">
    <name type="scientific">Bifidobacterium erythrocebi</name>
    <dbReference type="NCBI Taxonomy" id="2675325"/>
    <lineage>
        <taxon>Bacteria</taxon>
        <taxon>Bacillati</taxon>
        <taxon>Actinomycetota</taxon>
        <taxon>Actinomycetes</taxon>
        <taxon>Bifidobacteriales</taxon>
        <taxon>Bifidobacteriaceae</taxon>
        <taxon>Bifidobacterium</taxon>
    </lineage>
</organism>
<sequence length="209" mass="23847">MPRPRLDCDTPSAMQRMIDTFWQLLSERKYRNITVTDIVRKANVNRNSFYYHFNKLDDLAYRAIHDEVNRSPLAQSGGAGKVPDLQHWRKHVGELISTEEERKRTARLTMIVGPNTDPVLYQAFHDNEREALLEVLSREPEDVDPRTDLMMDFIVGGIMGILNRWLHMSETHGSEVLADKDATAIATRVYDLLLENCLPSGKPAGKAGE</sequence>
<feature type="DNA-binding region" description="H-T-H motif" evidence="2">
    <location>
        <begin position="34"/>
        <end position="53"/>
    </location>
</feature>
<dbReference type="GO" id="GO:0003677">
    <property type="term" value="F:DNA binding"/>
    <property type="evidence" value="ECO:0007669"/>
    <property type="project" value="UniProtKB-UniRule"/>
</dbReference>
<dbReference type="Gene3D" id="1.10.357.10">
    <property type="entry name" value="Tetracycline Repressor, domain 2"/>
    <property type="match status" value="1"/>
</dbReference>
<dbReference type="InterPro" id="IPR001647">
    <property type="entry name" value="HTH_TetR"/>
</dbReference>
<evidence type="ECO:0000259" key="3">
    <source>
        <dbReference type="PROSITE" id="PS50977"/>
    </source>
</evidence>
<dbReference type="PANTHER" id="PTHR43479:SF11">
    <property type="entry name" value="ACREF_ENVCD OPERON REPRESSOR-RELATED"/>
    <property type="match status" value="1"/>
</dbReference>
<feature type="domain" description="HTH tetR-type" evidence="3">
    <location>
        <begin position="11"/>
        <end position="71"/>
    </location>
</feature>
<dbReference type="InterPro" id="IPR050624">
    <property type="entry name" value="HTH-type_Tx_Regulator"/>
</dbReference>
<accession>A0A7Y0HU94</accession>
<name>A0A7Y0HU94_9BIFI</name>
<dbReference type="PROSITE" id="PS50977">
    <property type="entry name" value="HTH_TETR_2"/>
    <property type="match status" value="1"/>
</dbReference>
<evidence type="ECO:0000313" key="5">
    <source>
        <dbReference type="Proteomes" id="UP000529710"/>
    </source>
</evidence>
<evidence type="ECO:0000256" key="2">
    <source>
        <dbReference type="PROSITE-ProRule" id="PRU00335"/>
    </source>
</evidence>